<dbReference type="Proteomes" id="UP001163046">
    <property type="component" value="Unassembled WGS sequence"/>
</dbReference>
<dbReference type="PROSITE" id="PS50011">
    <property type="entry name" value="PROTEIN_KINASE_DOM"/>
    <property type="match status" value="1"/>
</dbReference>
<keyword evidence="12 20" id="KW-0547">Nucleotide-binding</keyword>
<evidence type="ECO:0000256" key="9">
    <source>
        <dbReference type="ARBA" id="ARBA00022679"/>
    </source>
</evidence>
<evidence type="ECO:0000256" key="11">
    <source>
        <dbReference type="ARBA" id="ARBA00022737"/>
    </source>
</evidence>
<dbReference type="CDD" id="cd01239">
    <property type="entry name" value="PH_PKD"/>
    <property type="match status" value="1"/>
</dbReference>
<dbReference type="PANTHER" id="PTHR22968:SF24">
    <property type="entry name" value="SERINE_THREONINE-PROTEIN KINASE"/>
    <property type="match status" value="1"/>
</dbReference>
<dbReference type="PANTHER" id="PTHR22968">
    <property type="entry name" value="PROTEIN KINASE C, MU"/>
    <property type="match status" value="1"/>
</dbReference>
<dbReference type="InterPro" id="IPR020454">
    <property type="entry name" value="DAG/PE-bd"/>
</dbReference>
<dbReference type="SUPFAM" id="SSF57889">
    <property type="entry name" value="Cysteine-rich domain"/>
    <property type="match status" value="2"/>
</dbReference>
<keyword evidence="17" id="KW-0460">Magnesium</keyword>
<evidence type="ECO:0000256" key="14">
    <source>
        <dbReference type="ARBA" id="ARBA00022777"/>
    </source>
</evidence>
<keyword evidence="15" id="KW-0862">Zinc</keyword>
<dbReference type="GO" id="GO:0005524">
    <property type="term" value="F:ATP binding"/>
    <property type="evidence" value="ECO:0007669"/>
    <property type="project" value="UniProtKB-UniRule"/>
</dbReference>
<dbReference type="Pfam" id="PF00130">
    <property type="entry name" value="C1_1"/>
    <property type="match status" value="2"/>
</dbReference>
<dbReference type="InterPro" id="IPR011009">
    <property type="entry name" value="Kinase-like_dom_sf"/>
</dbReference>
<proteinExistence type="inferred from homology"/>
<dbReference type="InterPro" id="IPR046349">
    <property type="entry name" value="C1-like_sf"/>
</dbReference>
<dbReference type="Gene3D" id="1.10.510.10">
    <property type="entry name" value="Transferase(Phosphotransferase) domain 1"/>
    <property type="match status" value="1"/>
</dbReference>
<evidence type="ECO:0000256" key="7">
    <source>
        <dbReference type="ARBA" id="ARBA00022527"/>
    </source>
</evidence>
<dbReference type="PROSITE" id="PS00108">
    <property type="entry name" value="PROTEIN_KINASE_ST"/>
    <property type="match status" value="1"/>
</dbReference>
<dbReference type="InterPro" id="IPR000719">
    <property type="entry name" value="Prot_kinase_dom"/>
</dbReference>
<dbReference type="Gene3D" id="3.30.200.20">
    <property type="entry name" value="Phosphorylase Kinase, domain 1"/>
    <property type="match status" value="1"/>
</dbReference>
<dbReference type="Gene3D" id="3.30.60.20">
    <property type="match status" value="2"/>
</dbReference>
<comment type="catalytic activity">
    <reaction evidence="19">
        <text>L-threonyl-[protein] + ATP = O-phospho-L-threonyl-[protein] + ADP + H(+)</text>
        <dbReference type="Rhea" id="RHEA:46608"/>
        <dbReference type="Rhea" id="RHEA-COMP:11060"/>
        <dbReference type="Rhea" id="RHEA-COMP:11605"/>
        <dbReference type="ChEBI" id="CHEBI:15378"/>
        <dbReference type="ChEBI" id="CHEBI:30013"/>
        <dbReference type="ChEBI" id="CHEBI:30616"/>
        <dbReference type="ChEBI" id="CHEBI:61977"/>
        <dbReference type="ChEBI" id="CHEBI:456216"/>
        <dbReference type="EC" id="2.7.11.13"/>
    </reaction>
</comment>
<keyword evidence="9 24" id="KW-0808">Transferase</keyword>
<evidence type="ECO:0000256" key="15">
    <source>
        <dbReference type="ARBA" id="ARBA00022833"/>
    </source>
</evidence>
<dbReference type="Pfam" id="PF00069">
    <property type="entry name" value="Pkinase"/>
    <property type="match status" value="1"/>
</dbReference>
<evidence type="ECO:0000256" key="21">
    <source>
        <dbReference type="SAM" id="MobiDB-lite"/>
    </source>
</evidence>
<evidence type="ECO:0000313" key="24">
    <source>
        <dbReference type="EMBL" id="KAJ7384700.1"/>
    </source>
</evidence>
<evidence type="ECO:0000256" key="2">
    <source>
        <dbReference type="ARBA" id="ARBA00004370"/>
    </source>
</evidence>
<dbReference type="PROSITE" id="PS00107">
    <property type="entry name" value="PROTEIN_KINASE_ATP"/>
    <property type="match status" value="1"/>
</dbReference>
<dbReference type="SMART" id="SM00109">
    <property type="entry name" value="C1"/>
    <property type="match status" value="2"/>
</dbReference>
<dbReference type="FunFam" id="1.10.510.10:FF:000151">
    <property type="entry name" value="Serine/threonine-protein kinase"/>
    <property type="match status" value="1"/>
</dbReference>
<dbReference type="CDD" id="cd14082">
    <property type="entry name" value="STKc_PKD"/>
    <property type="match status" value="1"/>
</dbReference>
<dbReference type="Pfam" id="PF25525">
    <property type="entry name" value="Ubiquitin_PRKD1_N"/>
    <property type="match status" value="1"/>
</dbReference>
<dbReference type="GO" id="GO:0007200">
    <property type="term" value="P:phospholipase C-activating G protein-coupled receptor signaling pathway"/>
    <property type="evidence" value="ECO:0007669"/>
    <property type="project" value="TreeGrafter"/>
</dbReference>
<dbReference type="InterPro" id="IPR001849">
    <property type="entry name" value="PH_domain"/>
</dbReference>
<keyword evidence="13" id="KW-0863">Zinc-finger</keyword>
<evidence type="ECO:0000256" key="17">
    <source>
        <dbReference type="ARBA" id="ARBA00022842"/>
    </source>
</evidence>
<dbReference type="PROSITE" id="PS50081">
    <property type="entry name" value="ZF_DAG_PE_2"/>
    <property type="match status" value="2"/>
</dbReference>
<feature type="domain" description="Phorbol-ester/DAG-type" evidence="23">
    <location>
        <begin position="230"/>
        <end position="281"/>
    </location>
</feature>
<keyword evidence="14 24" id="KW-0418">Kinase</keyword>
<dbReference type="InterPro" id="IPR002219">
    <property type="entry name" value="PKC_DAG/PE"/>
</dbReference>
<dbReference type="GO" id="GO:0016020">
    <property type="term" value="C:membrane"/>
    <property type="evidence" value="ECO:0007669"/>
    <property type="project" value="UniProtKB-SubCell"/>
</dbReference>
<comment type="similarity">
    <text evidence="4">Belongs to the protein kinase superfamily. CAMK Ser/Thr protein kinase family. PKD subfamily.</text>
</comment>
<accession>A0A9W9ZNR0</accession>
<dbReference type="EMBL" id="MU825885">
    <property type="protein sequence ID" value="KAJ7384700.1"/>
    <property type="molecule type" value="Genomic_DNA"/>
</dbReference>
<evidence type="ECO:0000256" key="19">
    <source>
        <dbReference type="ARBA" id="ARBA00047272"/>
    </source>
</evidence>
<dbReference type="InterPro" id="IPR011993">
    <property type="entry name" value="PH-like_dom_sf"/>
</dbReference>
<dbReference type="GO" id="GO:0008270">
    <property type="term" value="F:zinc ion binding"/>
    <property type="evidence" value="ECO:0007669"/>
    <property type="project" value="UniProtKB-KW"/>
</dbReference>
<evidence type="ECO:0000256" key="4">
    <source>
        <dbReference type="ARBA" id="ARBA00008582"/>
    </source>
</evidence>
<feature type="binding site" evidence="20">
    <location>
        <position position="569"/>
    </location>
    <ligand>
        <name>ATP</name>
        <dbReference type="ChEBI" id="CHEBI:30616"/>
    </ligand>
</feature>
<organism evidence="24 25">
    <name type="scientific">Desmophyllum pertusum</name>
    <dbReference type="NCBI Taxonomy" id="174260"/>
    <lineage>
        <taxon>Eukaryota</taxon>
        <taxon>Metazoa</taxon>
        <taxon>Cnidaria</taxon>
        <taxon>Anthozoa</taxon>
        <taxon>Hexacorallia</taxon>
        <taxon>Scleractinia</taxon>
        <taxon>Caryophylliina</taxon>
        <taxon>Caryophylliidae</taxon>
        <taxon>Desmophyllum</taxon>
    </lineage>
</organism>
<dbReference type="SUPFAM" id="SSF56112">
    <property type="entry name" value="Protein kinase-like (PK-like)"/>
    <property type="match status" value="1"/>
</dbReference>
<evidence type="ECO:0000256" key="18">
    <source>
        <dbReference type="ARBA" id="ARBA00023136"/>
    </source>
</evidence>
<dbReference type="PRINTS" id="PR00008">
    <property type="entry name" value="DAGPEDOMAIN"/>
</dbReference>
<dbReference type="InterPro" id="IPR017441">
    <property type="entry name" value="Protein_kinase_ATP_BS"/>
</dbReference>
<evidence type="ECO:0000256" key="20">
    <source>
        <dbReference type="PROSITE-ProRule" id="PRU10141"/>
    </source>
</evidence>
<keyword evidence="11" id="KW-0677">Repeat</keyword>
<dbReference type="Gene3D" id="2.30.29.30">
    <property type="entry name" value="Pleckstrin-homology domain (PH domain)/Phosphotyrosine-binding domain (PTB)"/>
    <property type="match status" value="1"/>
</dbReference>
<keyword evidence="8" id="KW-0597">Phosphoprotein</keyword>
<keyword evidence="7" id="KW-0723">Serine/threonine-protein kinase</keyword>
<feature type="domain" description="Protein kinase" evidence="22">
    <location>
        <begin position="540"/>
        <end position="799"/>
    </location>
</feature>
<gene>
    <name evidence="24" type="primary">PRKD1</name>
    <name evidence="24" type="ORF">OS493_020283</name>
</gene>
<dbReference type="FunFam" id="3.30.60.20:FF:000021">
    <property type="entry name" value="Serine/threonine-protein kinase"/>
    <property type="match status" value="1"/>
</dbReference>
<dbReference type="GO" id="GO:0004697">
    <property type="term" value="F:diacylglycerol-dependent serine/threonine kinase activity"/>
    <property type="evidence" value="ECO:0007669"/>
    <property type="project" value="UniProtKB-EC"/>
</dbReference>
<dbReference type="InterPro" id="IPR057764">
    <property type="entry name" value="Ubiquitin_PRKD1-3_N"/>
</dbReference>
<dbReference type="GO" id="GO:0035556">
    <property type="term" value="P:intracellular signal transduction"/>
    <property type="evidence" value="ECO:0007669"/>
    <property type="project" value="TreeGrafter"/>
</dbReference>
<comment type="caution">
    <text evidence="24">The sequence shown here is derived from an EMBL/GenBank/DDBJ whole genome shotgun (WGS) entry which is preliminary data.</text>
</comment>
<evidence type="ECO:0000256" key="6">
    <source>
        <dbReference type="ARBA" id="ARBA00022490"/>
    </source>
</evidence>
<dbReference type="SMART" id="SM00220">
    <property type="entry name" value="S_TKc"/>
    <property type="match status" value="1"/>
</dbReference>
<dbReference type="PROSITE" id="PS00479">
    <property type="entry name" value="ZF_DAG_PE_1"/>
    <property type="match status" value="1"/>
</dbReference>
<evidence type="ECO:0000256" key="13">
    <source>
        <dbReference type="ARBA" id="ARBA00022771"/>
    </source>
</evidence>
<keyword evidence="6" id="KW-0963">Cytoplasm</keyword>
<keyword evidence="16 20" id="KW-0067">ATP-binding</keyword>
<evidence type="ECO:0000313" key="25">
    <source>
        <dbReference type="Proteomes" id="UP001163046"/>
    </source>
</evidence>
<sequence>MCRAMSDDCPRRGITFQCGLARETYGFEGKDLSALKELACSFLDQKFPDHSCIGIADKVILFIHNYATTNILEKLMSVDQLKEGSVIEVVVSAKVPEDETIIRAHQLSVHSYKSPTFCDFCGQMLFGLVRQGLKCEGCGGNYHKKCAYKIPNNCSDSRRASTSGLNIALHSNTLPRPASQVGGWNDASFLIQQSNSFYDTNIPSSKERRATWSGRPIWIDRALSSRIQVPHTFAVHSYKRPTVCQICKRLLKGLFRQGVQCKDCKFNCHRKGCAEKAPKNCLGEVSMLETGSLGSTDSSAISESLSEMDLTNDNPDEQEYSENETEAESTSRSSQEDFEPASPCSPDCELPQLTPTMSNNIPLQRIVVSLKHTKRKGSKVLKQGWMVHFTNKDMQRKRHYWRLDTKCLTLFQDSTSNRYYKDIQLSEVLSVDSNIDPLATDATRAPHCFEMKTRDMVYYVGQVEDENETLNPDSGVGAVTGQAWAGITRSALMPGCVTPTTSVVPASNNVVSNPDVDMEVTHEEDKLKDQPLDISQLYQVFPDEILGSGQFGIVYGGVHRESGRDAAIKVIDKQRFPTKQEAQLKNEVGILQHVNHPGVVNLEEMFETPERVFVVMEKMRGDMLELILSSAKGRLDERCTKFLITQILVALRDLHCRNIVHCDLKPENVLLSSLASDCGFPQIKLCDFGFARIIEEKSFRRSVVGTPAYLAPEVLLNKGYNRSLDMWSVGVVVYVSLSGTFPFNEEEDIQDQIHNAAFMYPPDPWQEISPEAIDLINNLLQVKQRCRYTCDKSLIHQWLQDYQTWLDLRSLEAVVGERYLTHESDDARWQAYGEQLKAHQTREPPREPAARPSNNRFFRQCHQRNASFKQVLASCEKAVAIFLNNYH</sequence>
<evidence type="ECO:0000256" key="1">
    <source>
        <dbReference type="ARBA" id="ARBA00001946"/>
    </source>
</evidence>
<feature type="domain" description="Phorbol-ester/DAG-type" evidence="23">
    <location>
        <begin position="104"/>
        <end position="154"/>
    </location>
</feature>
<keyword evidence="18" id="KW-0472">Membrane</keyword>
<keyword evidence="25" id="KW-1185">Reference proteome</keyword>
<evidence type="ECO:0000256" key="5">
    <source>
        <dbReference type="ARBA" id="ARBA00012429"/>
    </source>
</evidence>
<dbReference type="InterPro" id="IPR008271">
    <property type="entry name" value="Ser/Thr_kinase_AS"/>
</dbReference>
<dbReference type="EC" id="2.7.11.13" evidence="5"/>
<protein>
    <recommendedName>
        <fullName evidence="5">protein kinase C</fullName>
        <ecNumber evidence="5">2.7.11.13</ecNumber>
    </recommendedName>
</protein>
<evidence type="ECO:0000256" key="3">
    <source>
        <dbReference type="ARBA" id="ARBA00004496"/>
    </source>
</evidence>
<evidence type="ECO:0000256" key="12">
    <source>
        <dbReference type="ARBA" id="ARBA00022741"/>
    </source>
</evidence>
<dbReference type="SUPFAM" id="SSF50729">
    <property type="entry name" value="PH domain-like"/>
    <property type="match status" value="1"/>
</dbReference>
<comment type="cofactor">
    <cofactor evidence="1">
        <name>Mg(2+)</name>
        <dbReference type="ChEBI" id="CHEBI:18420"/>
    </cofactor>
</comment>
<comment type="subcellular location">
    <subcellularLocation>
        <location evidence="3">Cytoplasm</location>
    </subcellularLocation>
    <subcellularLocation>
        <location evidence="2">Membrane</location>
    </subcellularLocation>
</comment>
<dbReference type="AlphaFoldDB" id="A0A9W9ZNR0"/>
<reference evidence="24" key="1">
    <citation type="submission" date="2023-01" db="EMBL/GenBank/DDBJ databases">
        <title>Genome assembly of the deep-sea coral Lophelia pertusa.</title>
        <authorList>
            <person name="Herrera S."/>
            <person name="Cordes E."/>
        </authorList>
    </citation>
    <scope>NUCLEOTIDE SEQUENCE</scope>
    <source>
        <strain evidence="24">USNM1676648</strain>
        <tissue evidence="24">Polyp</tissue>
    </source>
</reference>
<evidence type="ECO:0000259" key="22">
    <source>
        <dbReference type="PROSITE" id="PS50011"/>
    </source>
</evidence>
<dbReference type="CDD" id="cd20795">
    <property type="entry name" value="C1_PKD_rpt1"/>
    <property type="match status" value="1"/>
</dbReference>
<dbReference type="OrthoDB" id="10252171at2759"/>
<name>A0A9W9ZNR0_9CNID</name>
<evidence type="ECO:0000256" key="8">
    <source>
        <dbReference type="ARBA" id="ARBA00022553"/>
    </source>
</evidence>
<feature type="compositionally biased region" description="Acidic residues" evidence="21">
    <location>
        <begin position="314"/>
        <end position="327"/>
    </location>
</feature>
<dbReference type="Pfam" id="PF00169">
    <property type="entry name" value="PH"/>
    <property type="match status" value="1"/>
</dbReference>
<evidence type="ECO:0000259" key="23">
    <source>
        <dbReference type="PROSITE" id="PS50081"/>
    </source>
</evidence>
<evidence type="ECO:0000256" key="16">
    <source>
        <dbReference type="ARBA" id="ARBA00022840"/>
    </source>
</evidence>
<evidence type="ECO:0000256" key="10">
    <source>
        <dbReference type="ARBA" id="ARBA00022723"/>
    </source>
</evidence>
<feature type="region of interest" description="Disordered" evidence="21">
    <location>
        <begin position="307"/>
        <end position="356"/>
    </location>
</feature>
<keyword evidence="10" id="KW-0479">Metal-binding</keyword>
<dbReference type="GO" id="GO:0005829">
    <property type="term" value="C:cytosol"/>
    <property type="evidence" value="ECO:0007669"/>
    <property type="project" value="TreeGrafter"/>
</dbReference>